<gene>
    <name evidence="1" type="ORF">QO231_15455</name>
</gene>
<organism evidence="1 2">
    <name type="scientific">Sedimentitalea todarodis</name>
    <dbReference type="NCBI Taxonomy" id="1631240"/>
    <lineage>
        <taxon>Bacteria</taxon>
        <taxon>Pseudomonadati</taxon>
        <taxon>Pseudomonadota</taxon>
        <taxon>Alphaproteobacteria</taxon>
        <taxon>Rhodobacterales</taxon>
        <taxon>Paracoccaceae</taxon>
        <taxon>Sedimentitalea</taxon>
    </lineage>
</organism>
<reference evidence="2" key="1">
    <citation type="submission" date="2023-05" db="EMBL/GenBank/DDBJ databases">
        <title>Sedimentitalea sp. nov. JM2-8.</title>
        <authorList>
            <person name="Huang J."/>
        </authorList>
    </citation>
    <scope>NUCLEOTIDE SEQUENCE [LARGE SCALE GENOMIC DNA]</scope>
    <source>
        <strain evidence="2">KHS03</strain>
    </source>
</reference>
<keyword evidence="2" id="KW-1185">Reference proteome</keyword>
<name>A0ABU3VGD2_9RHOB</name>
<feature type="non-terminal residue" evidence="1">
    <location>
        <position position="1"/>
    </location>
</feature>
<proteinExistence type="predicted"/>
<comment type="caution">
    <text evidence="1">The sequence shown here is derived from an EMBL/GenBank/DDBJ whole genome shotgun (WGS) entry which is preliminary data.</text>
</comment>
<accession>A0ABU3VGD2</accession>
<protein>
    <submittedName>
        <fullName evidence="1">Uncharacterized protein</fullName>
    </submittedName>
</protein>
<evidence type="ECO:0000313" key="2">
    <source>
        <dbReference type="Proteomes" id="UP001255416"/>
    </source>
</evidence>
<dbReference type="EMBL" id="JASMWN010000013">
    <property type="protein sequence ID" value="MDU9005241.1"/>
    <property type="molecule type" value="Genomic_DNA"/>
</dbReference>
<evidence type="ECO:0000313" key="1">
    <source>
        <dbReference type="EMBL" id="MDU9005241.1"/>
    </source>
</evidence>
<dbReference type="Proteomes" id="UP001255416">
    <property type="component" value="Unassembled WGS sequence"/>
</dbReference>
<sequence length="100" mass="11634">QIPPNRHIAQQPTNIRNRRILVLTTLRRHTTLPSPRFPDTLCIAQSHVALQSCNIPIVNFIFLMFNVHLPKMSRTNDNMVENTIKLTPHHLRYDVTQTSE</sequence>